<dbReference type="PANTHER" id="PTHR40446">
    <property type="entry name" value="N-ACETYLGLUCOSAMINE-1-PHOSPHODIESTER ALPHA-N-ACETYLGLUCOSAMINIDASE"/>
    <property type="match status" value="1"/>
</dbReference>
<dbReference type="EMBL" id="JACJQU010000012">
    <property type="protein sequence ID" value="MBD2295345.1"/>
    <property type="molecule type" value="Genomic_DNA"/>
</dbReference>
<dbReference type="RefSeq" id="WP_190562663.1">
    <property type="nucleotide sequence ID" value="NZ_JACJQU010000012.1"/>
</dbReference>
<reference evidence="3" key="1">
    <citation type="journal article" date="2020" name="ISME J.">
        <title>Comparative genomics reveals insights into cyanobacterial evolution and habitat adaptation.</title>
        <authorList>
            <person name="Chen M.Y."/>
            <person name="Teng W.K."/>
            <person name="Zhao L."/>
            <person name="Hu C.X."/>
            <person name="Zhou Y.K."/>
            <person name="Han B.P."/>
            <person name="Song L.R."/>
            <person name="Shu W.S."/>
        </authorList>
    </citation>
    <scope>NUCLEOTIDE SEQUENCE [LARGE SCALE GENOMIC DNA]</scope>
    <source>
        <strain evidence="3">FACHB-251</strain>
    </source>
</reference>
<evidence type="ECO:0000313" key="2">
    <source>
        <dbReference type="EMBL" id="MBD2295345.1"/>
    </source>
</evidence>
<protein>
    <submittedName>
        <fullName evidence="2">Phosphodiester glycosidase family protein</fullName>
    </submittedName>
</protein>
<dbReference type="Proteomes" id="UP000662185">
    <property type="component" value="Unassembled WGS sequence"/>
</dbReference>
<sequence>MPNSQMGRRSFLFLGGATLAQGLTLTLPSTAQTVQVKKGKVNGIPFYQTIVDLTDPNTLMTIALANNANFANTIQKTSGDEEFNQMVARSRAAVVANGTFFAKNAQKTVMGNMVAGGKFLKYSQWENFGTTLGLRVGNKPEMVTARVEGKPEWHQHWFSITCGPRLLRKGQIWLNPAIEGFKDPHVLGNGARTAIGYNKDGTKLFLVNFEVNLTLQQEAQAMKVIGCFEAMNLDGGASRALAAKGKILVPAGRKLTNAIVVYDANNPAPTHLQQGWERFQKGDSYGALSARHTLRERYRPAVSG</sequence>
<proteinExistence type="predicted"/>
<dbReference type="GO" id="GO:0016798">
    <property type="term" value="F:hydrolase activity, acting on glycosyl bonds"/>
    <property type="evidence" value="ECO:0007669"/>
    <property type="project" value="UniProtKB-KW"/>
</dbReference>
<keyword evidence="3" id="KW-1185">Reference proteome</keyword>
<dbReference type="Pfam" id="PF09992">
    <property type="entry name" value="NAGPA"/>
    <property type="match status" value="1"/>
</dbReference>
<organism evidence="2 3">
    <name type="scientific">Anabaena sphaerica FACHB-251</name>
    <dbReference type="NCBI Taxonomy" id="2692883"/>
    <lineage>
        <taxon>Bacteria</taxon>
        <taxon>Bacillati</taxon>
        <taxon>Cyanobacteriota</taxon>
        <taxon>Cyanophyceae</taxon>
        <taxon>Nostocales</taxon>
        <taxon>Nostocaceae</taxon>
        <taxon>Anabaena</taxon>
    </lineage>
</organism>
<dbReference type="AlphaFoldDB" id="A0A926WJJ2"/>
<dbReference type="PANTHER" id="PTHR40446:SF2">
    <property type="entry name" value="N-ACETYLGLUCOSAMINE-1-PHOSPHODIESTER ALPHA-N-ACETYLGLUCOSAMINIDASE"/>
    <property type="match status" value="1"/>
</dbReference>
<gene>
    <name evidence="2" type="ORF">H6G06_18180</name>
</gene>
<keyword evidence="2" id="KW-0378">Hydrolase</keyword>
<evidence type="ECO:0000313" key="3">
    <source>
        <dbReference type="Proteomes" id="UP000662185"/>
    </source>
</evidence>
<dbReference type="PROSITE" id="PS51318">
    <property type="entry name" value="TAT"/>
    <property type="match status" value="1"/>
</dbReference>
<feature type="domain" description="Phosphodiester glycosidase" evidence="1">
    <location>
        <begin position="92"/>
        <end position="262"/>
    </location>
</feature>
<name>A0A926WJJ2_9NOST</name>
<accession>A0A926WJJ2</accession>
<evidence type="ECO:0000259" key="1">
    <source>
        <dbReference type="Pfam" id="PF09992"/>
    </source>
</evidence>
<keyword evidence="2" id="KW-0326">Glycosidase</keyword>
<dbReference type="InterPro" id="IPR006311">
    <property type="entry name" value="TAT_signal"/>
</dbReference>
<dbReference type="InterPro" id="IPR018711">
    <property type="entry name" value="NAGPA"/>
</dbReference>
<comment type="caution">
    <text evidence="2">The sequence shown here is derived from an EMBL/GenBank/DDBJ whole genome shotgun (WGS) entry which is preliminary data.</text>
</comment>